<protein>
    <recommendedName>
        <fullName evidence="4">Mediator complex subunit 8</fullName>
    </recommendedName>
</protein>
<keyword evidence="3" id="KW-1185">Reference proteome</keyword>
<proteinExistence type="predicted"/>
<name>A0A164MV83_9AGAM</name>
<gene>
    <name evidence="2" type="ORF">SISNIDRAFT_461245</name>
</gene>
<feature type="compositionally biased region" description="Low complexity" evidence="1">
    <location>
        <begin position="303"/>
        <end position="318"/>
    </location>
</feature>
<sequence>MSSAQPAAVPPDPRLTFNSSSLPISQLESLRFRTNQIIESIQALQNALAGFGEPGVTVPPGQALMTMPPWQDILARYNIILSQTHTMSLSLAATLPPVQGGPKVSNINLYERLALHPSNSVSDAQLDTDLVPLLRNQQTTQVLNVESQSVARLLKAGIRVPGASFPGYSGPVTGPTEDIESVRSAHDSRVERAVRAVSMLRDKYDWKVRVDIEDEVPMEEETQGVSTVDTPDDDMAGLFGSKDNMSTPGGDIGLSQSQVASPDIVMPTASSSSSSPNDEDEDLEDVMDMIDPAADRIPTPEAVTEQPAQPVVEEPPQS</sequence>
<dbReference type="Gene3D" id="1.20.58.1710">
    <property type="match status" value="1"/>
</dbReference>
<dbReference type="STRING" id="1314777.A0A164MV83"/>
<evidence type="ECO:0000313" key="3">
    <source>
        <dbReference type="Proteomes" id="UP000076722"/>
    </source>
</evidence>
<dbReference type="Proteomes" id="UP000076722">
    <property type="component" value="Unassembled WGS sequence"/>
</dbReference>
<evidence type="ECO:0000256" key="1">
    <source>
        <dbReference type="SAM" id="MobiDB-lite"/>
    </source>
</evidence>
<dbReference type="EMBL" id="KV419457">
    <property type="protein sequence ID" value="KZS87069.1"/>
    <property type="molecule type" value="Genomic_DNA"/>
</dbReference>
<organism evidence="2 3">
    <name type="scientific">Sistotremastrum niveocremeum HHB9708</name>
    <dbReference type="NCBI Taxonomy" id="1314777"/>
    <lineage>
        <taxon>Eukaryota</taxon>
        <taxon>Fungi</taxon>
        <taxon>Dikarya</taxon>
        <taxon>Basidiomycota</taxon>
        <taxon>Agaricomycotina</taxon>
        <taxon>Agaricomycetes</taxon>
        <taxon>Sistotremastrales</taxon>
        <taxon>Sistotremastraceae</taxon>
        <taxon>Sertulicium</taxon>
        <taxon>Sertulicium niveocremeum</taxon>
    </lineage>
</organism>
<feature type="region of interest" description="Disordered" evidence="1">
    <location>
        <begin position="217"/>
        <end position="318"/>
    </location>
</feature>
<accession>A0A164MV83</accession>
<dbReference type="AlphaFoldDB" id="A0A164MV83"/>
<reference evidence="2 3" key="1">
    <citation type="journal article" date="2016" name="Mol. Biol. Evol.">
        <title>Comparative Genomics of Early-Diverging Mushroom-Forming Fungi Provides Insights into the Origins of Lignocellulose Decay Capabilities.</title>
        <authorList>
            <person name="Nagy L.G."/>
            <person name="Riley R."/>
            <person name="Tritt A."/>
            <person name="Adam C."/>
            <person name="Daum C."/>
            <person name="Floudas D."/>
            <person name="Sun H."/>
            <person name="Yadav J.S."/>
            <person name="Pangilinan J."/>
            <person name="Larsson K.H."/>
            <person name="Matsuura K."/>
            <person name="Barry K."/>
            <person name="Labutti K."/>
            <person name="Kuo R."/>
            <person name="Ohm R.A."/>
            <person name="Bhattacharya S.S."/>
            <person name="Shirouzu T."/>
            <person name="Yoshinaga Y."/>
            <person name="Martin F.M."/>
            <person name="Grigoriev I.V."/>
            <person name="Hibbett D.S."/>
        </authorList>
    </citation>
    <scope>NUCLEOTIDE SEQUENCE [LARGE SCALE GENOMIC DNA]</scope>
    <source>
        <strain evidence="2 3">HHB9708</strain>
    </source>
</reference>
<evidence type="ECO:0008006" key="4">
    <source>
        <dbReference type="Google" id="ProtNLM"/>
    </source>
</evidence>
<feature type="compositionally biased region" description="Acidic residues" evidence="1">
    <location>
        <begin position="277"/>
        <end position="288"/>
    </location>
</feature>
<evidence type="ECO:0000313" key="2">
    <source>
        <dbReference type="EMBL" id="KZS87069.1"/>
    </source>
</evidence>
<dbReference type="OrthoDB" id="5568181at2759"/>